<keyword evidence="6" id="KW-0238">DNA-binding</keyword>
<evidence type="ECO:0000256" key="8">
    <source>
        <dbReference type="ARBA" id="ARBA00023163"/>
    </source>
</evidence>
<evidence type="ECO:0000256" key="6">
    <source>
        <dbReference type="ARBA" id="ARBA00023125"/>
    </source>
</evidence>
<dbReference type="GO" id="GO:0044781">
    <property type="term" value="P:bacterial-type flagellum organization"/>
    <property type="evidence" value="ECO:0007669"/>
    <property type="project" value="UniProtKB-KW"/>
</dbReference>
<evidence type="ECO:0000313" key="9">
    <source>
        <dbReference type="EMBL" id="MBF1164531.1"/>
    </source>
</evidence>
<dbReference type="Proteomes" id="UP000718593">
    <property type="component" value="Unassembled WGS sequence"/>
</dbReference>
<dbReference type="GO" id="GO:0003677">
    <property type="term" value="F:DNA binding"/>
    <property type="evidence" value="ECO:0007669"/>
    <property type="project" value="UniProtKB-KW"/>
</dbReference>
<evidence type="ECO:0000256" key="2">
    <source>
        <dbReference type="ARBA" id="ARBA00022723"/>
    </source>
</evidence>
<keyword evidence="4" id="KW-0862">Zinc</keyword>
<dbReference type="InterPro" id="IPR007944">
    <property type="entry name" value="FlhC"/>
</dbReference>
<keyword evidence="1" id="KW-0963">Cytoplasm</keyword>
<dbReference type="SUPFAM" id="SSF160930">
    <property type="entry name" value="FlhC-like"/>
    <property type="match status" value="1"/>
</dbReference>
<evidence type="ECO:0000256" key="5">
    <source>
        <dbReference type="ARBA" id="ARBA00023015"/>
    </source>
</evidence>
<dbReference type="GO" id="GO:0045893">
    <property type="term" value="P:positive regulation of DNA-templated transcription"/>
    <property type="evidence" value="ECO:0007669"/>
    <property type="project" value="InterPro"/>
</dbReference>
<gene>
    <name evidence="9" type="ORF">HXL68_05780</name>
</gene>
<protein>
    <recommendedName>
        <fullName evidence="11">Transcriptional activator FlhC</fullName>
    </recommendedName>
</protein>
<dbReference type="GO" id="GO:0046872">
    <property type="term" value="F:metal ion binding"/>
    <property type="evidence" value="ECO:0007669"/>
    <property type="project" value="UniProtKB-KW"/>
</dbReference>
<dbReference type="GO" id="GO:1902208">
    <property type="term" value="P:regulation of bacterial-type flagellum assembly"/>
    <property type="evidence" value="ECO:0007669"/>
    <property type="project" value="InterPro"/>
</dbReference>
<accession>A0A930BSL3</accession>
<keyword evidence="2" id="KW-0479">Metal-binding</keyword>
<evidence type="ECO:0000256" key="3">
    <source>
        <dbReference type="ARBA" id="ARBA00022795"/>
    </source>
</evidence>
<comment type="caution">
    <text evidence="9">The sequence shown here is derived from an EMBL/GenBank/DDBJ whole genome shotgun (WGS) entry which is preliminary data.</text>
</comment>
<name>A0A930BSL3_9RHOO</name>
<reference evidence="9" key="1">
    <citation type="submission" date="2020-04" db="EMBL/GenBank/DDBJ databases">
        <title>Deep metagenomics examines the oral microbiome during advanced dental caries in children, revealing novel taxa and co-occurrences with host molecules.</title>
        <authorList>
            <person name="Baker J.L."/>
            <person name="Morton J.T."/>
            <person name="Dinis M."/>
            <person name="Alvarez R."/>
            <person name="Tran N.C."/>
            <person name="Knight R."/>
            <person name="Edlund A."/>
        </authorList>
    </citation>
    <scope>NUCLEOTIDE SEQUENCE</scope>
    <source>
        <strain evidence="9">JCVI_32_bin.24</strain>
    </source>
</reference>
<evidence type="ECO:0000256" key="7">
    <source>
        <dbReference type="ARBA" id="ARBA00023159"/>
    </source>
</evidence>
<organism evidence="9 10">
    <name type="scientific">Dechloromonas agitata</name>
    <dbReference type="NCBI Taxonomy" id="73030"/>
    <lineage>
        <taxon>Bacteria</taxon>
        <taxon>Pseudomonadati</taxon>
        <taxon>Pseudomonadota</taxon>
        <taxon>Betaproteobacteria</taxon>
        <taxon>Rhodocyclales</taxon>
        <taxon>Azonexaceae</taxon>
        <taxon>Dechloromonas</taxon>
    </lineage>
</organism>
<evidence type="ECO:0000256" key="4">
    <source>
        <dbReference type="ARBA" id="ARBA00022833"/>
    </source>
</evidence>
<dbReference type="EMBL" id="JABZMI010000080">
    <property type="protein sequence ID" value="MBF1164531.1"/>
    <property type="molecule type" value="Genomic_DNA"/>
</dbReference>
<evidence type="ECO:0000256" key="1">
    <source>
        <dbReference type="ARBA" id="ARBA00022490"/>
    </source>
</evidence>
<evidence type="ECO:0000313" key="10">
    <source>
        <dbReference type="Proteomes" id="UP000718593"/>
    </source>
</evidence>
<evidence type="ECO:0008006" key="11">
    <source>
        <dbReference type="Google" id="ProtNLM"/>
    </source>
</evidence>
<keyword evidence="3" id="KW-1005">Bacterial flagellum biogenesis</keyword>
<sequence>MVALCELESLRLAHDLIRAGLRLSIVRSLTKIGTRSLRQWWKDIHGVRPSNGKLPETVLSFIKDKDSAAMVSAFGAFHNRLHGTTLSPENLLATWQEFQRICGPLDINAAYFAVRDIRARIVMLSHCDVCHANFIYDAGSKHTDQCPFCATKVVA</sequence>
<proteinExistence type="predicted"/>
<keyword evidence="7" id="KW-0010">Activator</keyword>
<dbReference type="Pfam" id="PF05280">
    <property type="entry name" value="FlhC"/>
    <property type="match status" value="1"/>
</dbReference>
<keyword evidence="8" id="KW-0804">Transcription</keyword>
<dbReference type="AlphaFoldDB" id="A0A930BSL3"/>
<keyword evidence="5" id="KW-0805">Transcription regulation</keyword>